<dbReference type="Pfam" id="PF12833">
    <property type="entry name" value="HTH_18"/>
    <property type="match status" value="1"/>
</dbReference>
<dbReference type="Pfam" id="PF12852">
    <property type="entry name" value="Cupin_6"/>
    <property type="match status" value="1"/>
</dbReference>
<proteinExistence type="predicted"/>
<dbReference type="InterPro" id="IPR018060">
    <property type="entry name" value="HTH_AraC"/>
</dbReference>
<name>A0ABP6XIE3_9ACTN</name>
<evidence type="ECO:0000256" key="3">
    <source>
        <dbReference type="ARBA" id="ARBA00023163"/>
    </source>
</evidence>
<evidence type="ECO:0000256" key="1">
    <source>
        <dbReference type="ARBA" id="ARBA00023015"/>
    </source>
</evidence>
<feature type="domain" description="HTH araC/xylS-type" evidence="4">
    <location>
        <begin position="213"/>
        <end position="311"/>
    </location>
</feature>
<reference evidence="6" key="1">
    <citation type="journal article" date="2019" name="Int. J. Syst. Evol. Microbiol.">
        <title>The Global Catalogue of Microorganisms (GCM) 10K type strain sequencing project: providing services to taxonomists for standard genome sequencing and annotation.</title>
        <authorList>
            <consortium name="The Broad Institute Genomics Platform"/>
            <consortium name="The Broad Institute Genome Sequencing Center for Infectious Disease"/>
            <person name="Wu L."/>
            <person name="Ma J."/>
        </authorList>
    </citation>
    <scope>NUCLEOTIDE SEQUENCE [LARGE SCALE GENOMIC DNA]</scope>
    <source>
        <strain evidence="6">JCM 16540</strain>
    </source>
</reference>
<dbReference type="SUPFAM" id="SSF46689">
    <property type="entry name" value="Homeodomain-like"/>
    <property type="match status" value="2"/>
</dbReference>
<dbReference type="PANTHER" id="PTHR46796:SF13">
    <property type="entry name" value="HTH-TYPE TRANSCRIPTIONAL ACTIVATOR RHAS"/>
    <property type="match status" value="1"/>
</dbReference>
<dbReference type="Gene3D" id="1.10.10.60">
    <property type="entry name" value="Homeodomain-like"/>
    <property type="match status" value="2"/>
</dbReference>
<dbReference type="PANTHER" id="PTHR46796">
    <property type="entry name" value="HTH-TYPE TRANSCRIPTIONAL ACTIVATOR RHAS-RELATED"/>
    <property type="match status" value="1"/>
</dbReference>
<keyword evidence="3" id="KW-0804">Transcription</keyword>
<dbReference type="SMART" id="SM00342">
    <property type="entry name" value="HTH_ARAC"/>
    <property type="match status" value="1"/>
</dbReference>
<protein>
    <submittedName>
        <fullName evidence="5">AraC family transcriptional regulator</fullName>
    </submittedName>
</protein>
<organism evidence="5 6">
    <name type="scientific">Microlunatus spumicola</name>
    <dbReference type="NCBI Taxonomy" id="81499"/>
    <lineage>
        <taxon>Bacteria</taxon>
        <taxon>Bacillati</taxon>
        <taxon>Actinomycetota</taxon>
        <taxon>Actinomycetes</taxon>
        <taxon>Propionibacteriales</taxon>
        <taxon>Propionibacteriaceae</taxon>
        <taxon>Microlunatus</taxon>
    </lineage>
</organism>
<keyword evidence="6" id="KW-1185">Reference proteome</keyword>
<sequence length="319" mass="33230">MDPLTDLVRAPRALDAFLLRVVMAPPWSVRVQDEAPLTVLALTGGAATLTPDGGPALDLMAGDVVLVRGPGPYVVADRAGTEPQALIHPGGRCETPDGTSLELPMRQGVRSWGNAGDGPDTMLVGTYERAGEVGARLLGALPSTVLLRPGPDRSPLLTALVDVLATEVVAEEPGQAGLLDRLLDALVVAACREWSASTAGVPAWLGGDDPLVRAALALLHEEPARPWTVASLAGAVGLSRAALARRFADAVGEPPMGYLTGWRLAVAADRLRDTDETVAAVSRAVGYTSPFTFSTAFKRVYGTGPLAWRRAEARVLAAG</sequence>
<dbReference type="PROSITE" id="PS01124">
    <property type="entry name" value="HTH_ARAC_FAMILY_2"/>
    <property type="match status" value="1"/>
</dbReference>
<accession>A0ABP6XIE3</accession>
<dbReference type="InterPro" id="IPR032783">
    <property type="entry name" value="AraC_lig"/>
</dbReference>
<gene>
    <name evidence="5" type="ORF">GCM10022197_23640</name>
</gene>
<evidence type="ECO:0000313" key="5">
    <source>
        <dbReference type="EMBL" id="GAA3566872.1"/>
    </source>
</evidence>
<dbReference type="EMBL" id="BAAAYR010000002">
    <property type="protein sequence ID" value="GAA3566872.1"/>
    <property type="molecule type" value="Genomic_DNA"/>
</dbReference>
<dbReference type="Proteomes" id="UP001500767">
    <property type="component" value="Unassembled WGS sequence"/>
</dbReference>
<dbReference type="RefSeq" id="WP_204910502.1">
    <property type="nucleotide sequence ID" value="NZ_BAAAYR010000002.1"/>
</dbReference>
<keyword evidence="2" id="KW-0238">DNA-binding</keyword>
<evidence type="ECO:0000259" key="4">
    <source>
        <dbReference type="PROSITE" id="PS01124"/>
    </source>
</evidence>
<dbReference type="InterPro" id="IPR009057">
    <property type="entry name" value="Homeodomain-like_sf"/>
</dbReference>
<dbReference type="InterPro" id="IPR050204">
    <property type="entry name" value="AraC_XylS_family_regulators"/>
</dbReference>
<keyword evidence="1" id="KW-0805">Transcription regulation</keyword>
<comment type="caution">
    <text evidence="5">The sequence shown here is derived from an EMBL/GenBank/DDBJ whole genome shotgun (WGS) entry which is preliminary data.</text>
</comment>
<evidence type="ECO:0000256" key="2">
    <source>
        <dbReference type="ARBA" id="ARBA00023125"/>
    </source>
</evidence>
<evidence type="ECO:0000313" key="6">
    <source>
        <dbReference type="Proteomes" id="UP001500767"/>
    </source>
</evidence>